<dbReference type="Gene3D" id="3.10.450.50">
    <property type="match status" value="1"/>
</dbReference>
<evidence type="ECO:0000259" key="1">
    <source>
        <dbReference type="Pfam" id="PF12680"/>
    </source>
</evidence>
<reference evidence="3" key="1">
    <citation type="journal article" date="2019" name="Int. J. Syst. Evol. Microbiol.">
        <title>The Global Catalogue of Microorganisms (GCM) 10K type strain sequencing project: providing services to taxonomists for standard genome sequencing and annotation.</title>
        <authorList>
            <consortium name="The Broad Institute Genomics Platform"/>
            <consortium name="The Broad Institute Genome Sequencing Center for Infectious Disease"/>
            <person name="Wu L."/>
            <person name="Ma J."/>
        </authorList>
    </citation>
    <scope>NUCLEOTIDE SEQUENCE [LARGE SCALE GENOMIC DNA]</scope>
    <source>
        <strain evidence="3">JCM 15313</strain>
    </source>
</reference>
<dbReference type="Proteomes" id="UP001501585">
    <property type="component" value="Unassembled WGS sequence"/>
</dbReference>
<protein>
    <recommendedName>
        <fullName evidence="1">SnoaL-like domain-containing protein</fullName>
    </recommendedName>
</protein>
<dbReference type="SUPFAM" id="SSF54427">
    <property type="entry name" value="NTF2-like"/>
    <property type="match status" value="1"/>
</dbReference>
<dbReference type="RefSeq" id="WP_344109614.1">
    <property type="nucleotide sequence ID" value="NZ_BAAAPC010000019.1"/>
</dbReference>
<dbReference type="EMBL" id="BAAAPC010000019">
    <property type="protein sequence ID" value="GAA2009261.1"/>
    <property type="molecule type" value="Genomic_DNA"/>
</dbReference>
<sequence length="118" mass="12814">MDAQTAVELVGKYISIWNTAANRSRQALIDCTFSPDAVYVDPNITATGTTEIGKYIGDASWNFVDMHFTHGTVLTHHDLVHFTWQVGPIGGPPAVSGYDVALIEGGSITRLYGFFNGH</sequence>
<evidence type="ECO:0000313" key="2">
    <source>
        <dbReference type="EMBL" id="GAA2009261.1"/>
    </source>
</evidence>
<feature type="domain" description="SnoaL-like" evidence="1">
    <location>
        <begin position="18"/>
        <end position="110"/>
    </location>
</feature>
<keyword evidence="3" id="KW-1185">Reference proteome</keyword>
<dbReference type="InterPro" id="IPR032710">
    <property type="entry name" value="NTF2-like_dom_sf"/>
</dbReference>
<organism evidence="2 3">
    <name type="scientific">Nocardiopsis rhodophaea</name>
    <dbReference type="NCBI Taxonomy" id="280238"/>
    <lineage>
        <taxon>Bacteria</taxon>
        <taxon>Bacillati</taxon>
        <taxon>Actinomycetota</taxon>
        <taxon>Actinomycetes</taxon>
        <taxon>Streptosporangiales</taxon>
        <taxon>Nocardiopsidaceae</taxon>
        <taxon>Nocardiopsis</taxon>
    </lineage>
</organism>
<dbReference type="Pfam" id="PF12680">
    <property type="entry name" value="SnoaL_2"/>
    <property type="match status" value="1"/>
</dbReference>
<gene>
    <name evidence="2" type="ORF">GCM10009799_41370</name>
</gene>
<comment type="caution">
    <text evidence="2">The sequence shown here is derived from an EMBL/GenBank/DDBJ whole genome shotgun (WGS) entry which is preliminary data.</text>
</comment>
<accession>A0ABP5EZE5</accession>
<name>A0ABP5EZE5_9ACTN</name>
<proteinExistence type="predicted"/>
<dbReference type="InterPro" id="IPR037401">
    <property type="entry name" value="SnoaL-like"/>
</dbReference>
<evidence type="ECO:0000313" key="3">
    <source>
        <dbReference type="Proteomes" id="UP001501585"/>
    </source>
</evidence>